<comment type="caution">
    <text evidence="1">The sequence shown here is derived from an EMBL/GenBank/DDBJ whole genome shotgun (WGS) entry which is preliminary data.</text>
</comment>
<dbReference type="RefSeq" id="XP_046013878.1">
    <property type="nucleotide sequence ID" value="XM_046156652.1"/>
</dbReference>
<dbReference type="GeneID" id="70186198"/>
<evidence type="ECO:0000313" key="2">
    <source>
        <dbReference type="Proteomes" id="UP000756346"/>
    </source>
</evidence>
<dbReference type="Proteomes" id="UP000756346">
    <property type="component" value="Unassembled WGS sequence"/>
</dbReference>
<reference evidence="1" key="1">
    <citation type="journal article" date="2021" name="Nat. Commun.">
        <title>Genetic determinants of endophytism in the Arabidopsis root mycobiome.</title>
        <authorList>
            <person name="Mesny F."/>
            <person name="Miyauchi S."/>
            <person name="Thiergart T."/>
            <person name="Pickel B."/>
            <person name="Atanasova L."/>
            <person name="Karlsson M."/>
            <person name="Huettel B."/>
            <person name="Barry K.W."/>
            <person name="Haridas S."/>
            <person name="Chen C."/>
            <person name="Bauer D."/>
            <person name="Andreopoulos W."/>
            <person name="Pangilinan J."/>
            <person name="LaButti K."/>
            <person name="Riley R."/>
            <person name="Lipzen A."/>
            <person name="Clum A."/>
            <person name="Drula E."/>
            <person name="Henrissat B."/>
            <person name="Kohler A."/>
            <person name="Grigoriev I.V."/>
            <person name="Martin F.M."/>
            <person name="Hacquard S."/>
        </authorList>
    </citation>
    <scope>NUCLEOTIDE SEQUENCE</scope>
    <source>
        <strain evidence="1">MPI-CAGE-CH-0230</strain>
    </source>
</reference>
<organism evidence="1 2">
    <name type="scientific">Microdochium trichocladiopsis</name>
    <dbReference type="NCBI Taxonomy" id="1682393"/>
    <lineage>
        <taxon>Eukaryota</taxon>
        <taxon>Fungi</taxon>
        <taxon>Dikarya</taxon>
        <taxon>Ascomycota</taxon>
        <taxon>Pezizomycotina</taxon>
        <taxon>Sordariomycetes</taxon>
        <taxon>Xylariomycetidae</taxon>
        <taxon>Xylariales</taxon>
        <taxon>Microdochiaceae</taxon>
        <taxon>Microdochium</taxon>
    </lineage>
</organism>
<protein>
    <submittedName>
        <fullName evidence="1">Uncharacterized protein</fullName>
    </submittedName>
</protein>
<proteinExistence type="predicted"/>
<evidence type="ECO:0000313" key="1">
    <source>
        <dbReference type="EMBL" id="KAH7033046.1"/>
    </source>
</evidence>
<keyword evidence="2" id="KW-1185">Reference proteome</keyword>
<accession>A0A9P8Y9H8</accession>
<name>A0A9P8Y9H8_9PEZI</name>
<gene>
    <name evidence="1" type="ORF">B0I36DRAFT_348165</name>
</gene>
<sequence>MSLYRTGSGLLFHRLLDLVSDGSIWPVPWLVHVPWWGIGEVESAVSTTARPRLSKARRLRAPQCPGSHDAPNSVRLLVHKEPQVNCVCIPGKIVDGCALVLLRQDRLQKHVLHGIEEFLDQEAQRLAGMVLIMTLGIYQDQDSPEKGSSCERPIRHRLKNKALRHEDF</sequence>
<dbReference type="EMBL" id="JAGTJQ010000004">
    <property type="protein sequence ID" value="KAH7033046.1"/>
    <property type="molecule type" value="Genomic_DNA"/>
</dbReference>
<dbReference type="AlphaFoldDB" id="A0A9P8Y9H8"/>